<protein>
    <submittedName>
        <fullName evidence="3">Lyase</fullName>
    </submittedName>
</protein>
<feature type="transmembrane region" description="Helical" evidence="2">
    <location>
        <begin position="41"/>
        <end position="61"/>
    </location>
</feature>
<dbReference type="Proteomes" id="UP000741360">
    <property type="component" value="Unassembled WGS sequence"/>
</dbReference>
<dbReference type="EMBL" id="JACPSX010000094">
    <property type="protein sequence ID" value="MBI3014478.1"/>
    <property type="molecule type" value="Genomic_DNA"/>
</dbReference>
<evidence type="ECO:0000313" key="3">
    <source>
        <dbReference type="EMBL" id="MBI3014478.1"/>
    </source>
</evidence>
<dbReference type="PANTHER" id="PTHR40274">
    <property type="entry name" value="VIRGINIAMYCIN B LYASE"/>
    <property type="match status" value="1"/>
</dbReference>
<dbReference type="Pfam" id="PF24684">
    <property type="entry name" value="Vgb_lyase"/>
    <property type="match status" value="1"/>
</dbReference>
<comment type="caution">
    <text evidence="3">The sequence shown here is derived from an EMBL/GenBank/DDBJ whole genome shotgun (WGS) entry which is preliminary data.</text>
</comment>
<dbReference type="AlphaFoldDB" id="A0A932GP15"/>
<dbReference type="InterPro" id="IPR015943">
    <property type="entry name" value="WD40/YVTN_repeat-like_dom_sf"/>
</dbReference>
<accession>A0A932GP15</accession>
<proteinExistence type="predicted"/>
<keyword evidence="2" id="KW-0472">Membrane</keyword>
<dbReference type="InterPro" id="IPR051344">
    <property type="entry name" value="Vgb"/>
</dbReference>
<feature type="region of interest" description="Disordered" evidence="1">
    <location>
        <begin position="237"/>
        <end position="256"/>
    </location>
</feature>
<keyword evidence="2" id="KW-1133">Transmembrane helix</keyword>
<name>A0A932GP15_UNCTE</name>
<reference evidence="3" key="1">
    <citation type="submission" date="2020-07" db="EMBL/GenBank/DDBJ databases">
        <title>Huge and variable diversity of episymbiotic CPR bacteria and DPANN archaea in groundwater ecosystems.</title>
        <authorList>
            <person name="He C.Y."/>
            <person name="Keren R."/>
            <person name="Whittaker M."/>
            <person name="Farag I.F."/>
            <person name="Doudna J."/>
            <person name="Cate J.H.D."/>
            <person name="Banfield J.F."/>
        </authorList>
    </citation>
    <scope>NUCLEOTIDE SEQUENCE</scope>
    <source>
        <strain evidence="3">NC_groundwater_717_Ag_S-0.2um_59_8</strain>
    </source>
</reference>
<sequence length="364" mass="39572">MMPTINQHIVNSRLSVPSIEEERKIYPSVLSARMGKLMISVYRKVGTVLSFLVLILSVSPLPQTAAFQVREFPISISVSYPRDPAPSADGAVYFVAMNSDLVVRMDPTTKSFRSYNLPEGSQPHGIVADRDGNLWITAMGGNRISRLNPKTGDLSSYPIPSPGNGPHTPVLDPQDNLWFTMQRSGKIGKVERRTGKVTEYPIPTRGSGPYGIAVDQGGTVWFAELSGHKVGRLDPATGKITEYAPPTRRSGPRRVAIGPDGTVWFTQYRRGGLGKLDPATGKITEYPPVSGPDSGPYAIAVDGQGRIVYNEISANTVIRFDPRTERFETLALPSANTAIRKMAADAGGRVWFVGSSSKTIGWLE</sequence>
<dbReference type="Gene3D" id="2.130.10.10">
    <property type="entry name" value="YVTN repeat-like/Quinoprotein amine dehydrogenase"/>
    <property type="match status" value="1"/>
</dbReference>
<keyword evidence="2" id="KW-0812">Transmembrane</keyword>
<keyword evidence="3" id="KW-0456">Lyase</keyword>
<dbReference type="Gene3D" id="2.40.10.500">
    <property type="match status" value="1"/>
</dbReference>
<evidence type="ECO:0000256" key="2">
    <source>
        <dbReference type="SAM" id="Phobius"/>
    </source>
</evidence>
<evidence type="ECO:0000313" key="4">
    <source>
        <dbReference type="Proteomes" id="UP000741360"/>
    </source>
</evidence>
<gene>
    <name evidence="3" type="ORF">HYY65_05325</name>
</gene>
<dbReference type="PANTHER" id="PTHR40274:SF3">
    <property type="entry name" value="VIRGINIAMYCIN B LYASE"/>
    <property type="match status" value="1"/>
</dbReference>
<evidence type="ECO:0000256" key="1">
    <source>
        <dbReference type="SAM" id="MobiDB-lite"/>
    </source>
</evidence>
<organism evidence="3 4">
    <name type="scientific">Tectimicrobiota bacterium</name>
    <dbReference type="NCBI Taxonomy" id="2528274"/>
    <lineage>
        <taxon>Bacteria</taxon>
        <taxon>Pseudomonadati</taxon>
        <taxon>Nitrospinota/Tectimicrobiota group</taxon>
        <taxon>Candidatus Tectimicrobiota</taxon>
    </lineage>
</organism>
<dbReference type="SUPFAM" id="SSF63829">
    <property type="entry name" value="Calcium-dependent phosphotriesterase"/>
    <property type="match status" value="1"/>
</dbReference>
<dbReference type="GO" id="GO:0016829">
    <property type="term" value="F:lyase activity"/>
    <property type="evidence" value="ECO:0007669"/>
    <property type="project" value="UniProtKB-KW"/>
</dbReference>